<feature type="domain" description="Cadherin" evidence="6">
    <location>
        <begin position="90"/>
        <end position="190"/>
    </location>
</feature>
<dbReference type="SUPFAM" id="SSF49313">
    <property type="entry name" value="Cadherin-like"/>
    <property type="match status" value="2"/>
</dbReference>
<dbReference type="PROSITE" id="PS50268">
    <property type="entry name" value="CADHERIN_2"/>
    <property type="match status" value="2"/>
</dbReference>
<keyword evidence="8" id="KW-1185">Reference proteome</keyword>
<evidence type="ECO:0000256" key="5">
    <source>
        <dbReference type="PROSITE-ProRule" id="PRU00043"/>
    </source>
</evidence>
<dbReference type="PANTHER" id="PTHR24027">
    <property type="entry name" value="CADHERIN-23"/>
    <property type="match status" value="1"/>
</dbReference>
<dbReference type="Gene3D" id="2.60.40.60">
    <property type="entry name" value="Cadherins"/>
    <property type="match status" value="2"/>
</dbReference>
<organism evidence="7 8">
    <name type="scientific">Xenoophorus captivus</name>
    <dbReference type="NCBI Taxonomy" id="1517983"/>
    <lineage>
        <taxon>Eukaryota</taxon>
        <taxon>Metazoa</taxon>
        <taxon>Chordata</taxon>
        <taxon>Craniata</taxon>
        <taxon>Vertebrata</taxon>
        <taxon>Euteleostomi</taxon>
        <taxon>Actinopterygii</taxon>
        <taxon>Neopterygii</taxon>
        <taxon>Teleostei</taxon>
        <taxon>Neoteleostei</taxon>
        <taxon>Acanthomorphata</taxon>
        <taxon>Ovalentaria</taxon>
        <taxon>Atherinomorphae</taxon>
        <taxon>Cyprinodontiformes</taxon>
        <taxon>Goodeidae</taxon>
        <taxon>Xenoophorus</taxon>
    </lineage>
</organism>
<feature type="non-terminal residue" evidence="7">
    <location>
        <position position="306"/>
    </location>
</feature>
<dbReference type="CDD" id="cd11304">
    <property type="entry name" value="Cadherin_repeat"/>
    <property type="match status" value="1"/>
</dbReference>
<sequence length="306" mass="34514">VKRQVVFHDQPQHFVIHSLNTQGHKTSVPVMVFYQRLNHKNNNQPCNHTELGSANNTQDTADEEVPILHFPKSFKGMKRIKRDWILPPLSVPENNRGPYPLFLAQIRSDRHVTKRIEYKITGPGANQHPIGLFTMNKNSGDLYVTEELDREKQNSYKLQAHAVTDDLGKAEEPMDIVINVIDQNDNKPVFKELTYIGAVPESSEKGFEVISVEATDADEPNTDNSDIQYRIEHQEPEEPTPFMFTINPKTGTIRVYGAGLDREKIPQYTLRVQAADSKGEGLTGFTSVIIKVTDSNDHAPVFTGPS</sequence>
<dbReference type="InterPro" id="IPR002126">
    <property type="entry name" value="Cadherin-like_dom"/>
</dbReference>
<feature type="non-terminal residue" evidence="7">
    <location>
        <position position="1"/>
    </location>
</feature>
<evidence type="ECO:0000256" key="1">
    <source>
        <dbReference type="ARBA" id="ARBA00004370"/>
    </source>
</evidence>
<accession>A0ABV0RPX2</accession>
<comment type="caution">
    <text evidence="7">The sequence shown here is derived from an EMBL/GenBank/DDBJ whole genome shotgun (WGS) entry which is preliminary data.</text>
</comment>
<evidence type="ECO:0000313" key="7">
    <source>
        <dbReference type="EMBL" id="MEQ2210213.1"/>
    </source>
</evidence>
<dbReference type="Proteomes" id="UP001434883">
    <property type="component" value="Unassembled WGS sequence"/>
</dbReference>
<dbReference type="PROSITE" id="PS00232">
    <property type="entry name" value="CADHERIN_1"/>
    <property type="match status" value="1"/>
</dbReference>
<name>A0ABV0RPX2_9TELE</name>
<dbReference type="PRINTS" id="PR00205">
    <property type="entry name" value="CADHERIN"/>
</dbReference>
<dbReference type="EMBL" id="JAHRIN010052618">
    <property type="protein sequence ID" value="MEQ2210213.1"/>
    <property type="molecule type" value="Genomic_DNA"/>
</dbReference>
<keyword evidence="4" id="KW-0472">Membrane</keyword>
<dbReference type="InterPro" id="IPR015919">
    <property type="entry name" value="Cadherin-like_sf"/>
</dbReference>
<dbReference type="PANTHER" id="PTHR24027:SF319">
    <property type="entry name" value="CADHERIN-1"/>
    <property type="match status" value="1"/>
</dbReference>
<evidence type="ECO:0000256" key="4">
    <source>
        <dbReference type="ARBA" id="ARBA00023136"/>
    </source>
</evidence>
<protein>
    <recommendedName>
        <fullName evidence="6">Cadherin domain-containing protein</fullName>
    </recommendedName>
</protein>
<evidence type="ECO:0000256" key="2">
    <source>
        <dbReference type="ARBA" id="ARBA00022737"/>
    </source>
</evidence>
<evidence type="ECO:0000256" key="3">
    <source>
        <dbReference type="ARBA" id="ARBA00022837"/>
    </source>
</evidence>
<keyword evidence="2" id="KW-0677">Repeat</keyword>
<dbReference type="SMART" id="SM00112">
    <property type="entry name" value="CA"/>
    <property type="match status" value="2"/>
</dbReference>
<dbReference type="InterPro" id="IPR020894">
    <property type="entry name" value="Cadherin_CS"/>
</dbReference>
<proteinExistence type="predicted"/>
<feature type="domain" description="Cadherin" evidence="6">
    <location>
        <begin position="191"/>
        <end position="302"/>
    </location>
</feature>
<dbReference type="InterPro" id="IPR039808">
    <property type="entry name" value="Cadherin"/>
</dbReference>
<evidence type="ECO:0000313" key="8">
    <source>
        <dbReference type="Proteomes" id="UP001434883"/>
    </source>
</evidence>
<evidence type="ECO:0000259" key="6">
    <source>
        <dbReference type="PROSITE" id="PS50268"/>
    </source>
</evidence>
<reference evidence="7 8" key="1">
    <citation type="submission" date="2021-06" db="EMBL/GenBank/DDBJ databases">
        <authorList>
            <person name="Palmer J.M."/>
        </authorList>
    </citation>
    <scope>NUCLEOTIDE SEQUENCE [LARGE SCALE GENOMIC DNA]</scope>
    <source>
        <strain evidence="7 8">XC_2019</strain>
        <tissue evidence="7">Muscle</tissue>
    </source>
</reference>
<comment type="subcellular location">
    <subcellularLocation>
        <location evidence="1">Membrane</location>
    </subcellularLocation>
</comment>
<keyword evidence="3 5" id="KW-0106">Calcium</keyword>
<dbReference type="Pfam" id="PF00028">
    <property type="entry name" value="Cadherin"/>
    <property type="match status" value="2"/>
</dbReference>
<gene>
    <name evidence="7" type="ORF">XENOCAPTIV_009934</name>
</gene>